<evidence type="ECO:0000313" key="1">
    <source>
        <dbReference type="EMBL" id="CCA39608.1"/>
    </source>
</evidence>
<dbReference type="AlphaFoldDB" id="F2QW30"/>
<dbReference type="HOGENOM" id="CLU_1928377_0_0_1"/>
<keyword evidence="2" id="KW-1185">Reference proteome</keyword>
<accession>F2QW30</accession>
<dbReference type="EMBL" id="FR839630">
    <property type="protein sequence ID" value="CCA39608.1"/>
    <property type="molecule type" value="Genomic_DNA"/>
</dbReference>
<sequence>MKSPSPLSTSDRVIWLRVETLMKKVDFNLTPKGSNQTSYSEFLRIQANGALDVEILDDEIAQLTLEPGDLKPIAQIITAARLSSRSLSLGVRILADAPVWPIAMVFAEALKARATDIHIQHNTYSANPSPV</sequence>
<reference evidence="1 2" key="3">
    <citation type="journal article" date="2016" name="FEMS Yeast Res.">
        <title>Curation of the genome annotation of Pichia pastoris (Komagataella phaffii) CBS7435 from gene level to protein function.</title>
        <authorList>
            <person name="Valli M."/>
            <person name="Tatto N.E."/>
            <person name="Peymann A."/>
            <person name="Gruber C."/>
            <person name="Landes N."/>
            <person name="Ekker H."/>
            <person name="Thallinger G.G."/>
            <person name="Mattanovich D."/>
            <person name="Gasser B."/>
            <person name="Graf A.B."/>
        </authorList>
    </citation>
    <scope>GENOME REANNOTATION</scope>
    <source>
        <strain evidence="1 2">ATCC 76273 / CBS 7435 / CECT 11047 / NRRL Y-11430 / Wegner 21-1</strain>
    </source>
</reference>
<name>F2QW30_KOMPC</name>
<reference evidence="1 2" key="1">
    <citation type="journal article" date="2011" name="J. Biotechnol.">
        <title>High-quality genome sequence of Pichia pastoris CBS7435.</title>
        <authorList>
            <person name="Kuberl A."/>
            <person name="Schneider J."/>
            <person name="Thallinger G.G."/>
            <person name="Anderl I."/>
            <person name="Wibberg D."/>
            <person name="Hajek T."/>
            <person name="Jaenicke S."/>
            <person name="Brinkrolf K."/>
            <person name="Goesmann A."/>
            <person name="Szczepanowski R."/>
            <person name="Puhler A."/>
            <person name="Schwab H."/>
            <person name="Glieder A."/>
            <person name="Pichler H."/>
        </authorList>
    </citation>
    <scope>NUCLEOTIDE SEQUENCE [LARGE SCALE GENOMIC DNA]</scope>
    <source>
        <strain evidence="2">ATCC 76273 / CBS 7435 / CECT 11047 / NRRL Y-11430 / Wegner 21-1</strain>
    </source>
</reference>
<reference key="2">
    <citation type="submission" date="2011-04" db="EMBL/GenBank/DDBJ databases">
        <title>High-quality genome sequence of Pichia pastoris CBS 7435.</title>
        <authorList>
            <person name="Kueberl A."/>
            <person name="Schneider J."/>
            <person name="Thallinger G.G."/>
            <person name="Anderl I."/>
            <person name="Wibberg D."/>
            <person name="Hajek T."/>
            <person name="Jaenicke S."/>
            <person name="Brinkrolf K."/>
            <person name="Goesmann A."/>
            <person name="Szczepanowski R."/>
            <person name="Puehler A."/>
            <person name="Schwab H."/>
            <person name="Glieder A."/>
            <person name="Pichler H."/>
        </authorList>
    </citation>
    <scope>NUCLEOTIDE SEQUENCE</scope>
    <source>
        <strain>CBS 7435</strain>
    </source>
</reference>
<protein>
    <submittedName>
        <fullName evidence="1">Uncharacterized protein</fullName>
    </submittedName>
</protein>
<dbReference type="Proteomes" id="UP000006853">
    <property type="component" value="Chromosome 3"/>
</dbReference>
<proteinExistence type="predicted"/>
<gene>
    <name evidence="1" type="ordered locus">PP7435_Chr3-0651</name>
</gene>
<evidence type="ECO:0000313" key="2">
    <source>
        <dbReference type="Proteomes" id="UP000006853"/>
    </source>
</evidence>
<organism evidence="1 2">
    <name type="scientific">Komagataella phaffii (strain ATCC 76273 / CBS 7435 / CECT 11047 / NRRL Y-11430 / Wegner 21-1)</name>
    <name type="common">Yeast</name>
    <name type="synonym">Pichia pastoris</name>
    <dbReference type="NCBI Taxonomy" id="981350"/>
    <lineage>
        <taxon>Eukaryota</taxon>
        <taxon>Fungi</taxon>
        <taxon>Dikarya</taxon>
        <taxon>Ascomycota</taxon>
        <taxon>Saccharomycotina</taxon>
        <taxon>Pichiomycetes</taxon>
        <taxon>Pichiales</taxon>
        <taxon>Pichiaceae</taxon>
        <taxon>Komagataella</taxon>
    </lineage>
</organism>